<gene>
    <name evidence="2" type="ORF">Tci_888904</name>
</gene>
<accession>A0A699U101</accession>
<feature type="compositionally biased region" description="Basic residues" evidence="1">
    <location>
        <begin position="65"/>
        <end position="80"/>
    </location>
</feature>
<sequence>MMVKRIGELEHIMADLIQVKKNMERMWKSDSYKSHEDHMQLFEALEKSMNRDHSEELAQDLAEARKKRKKGRKSPKTPPG</sequence>
<dbReference type="AlphaFoldDB" id="A0A699U101"/>
<reference evidence="2" key="1">
    <citation type="journal article" date="2019" name="Sci. Rep.">
        <title>Draft genome of Tanacetum cinerariifolium, the natural source of mosquito coil.</title>
        <authorList>
            <person name="Yamashiro T."/>
            <person name="Shiraishi A."/>
            <person name="Satake H."/>
            <person name="Nakayama K."/>
        </authorList>
    </citation>
    <scope>NUCLEOTIDE SEQUENCE</scope>
</reference>
<evidence type="ECO:0008006" key="3">
    <source>
        <dbReference type="Google" id="ProtNLM"/>
    </source>
</evidence>
<dbReference type="EMBL" id="BKCJ011296599">
    <property type="protein sequence ID" value="GFD16935.1"/>
    <property type="molecule type" value="Genomic_DNA"/>
</dbReference>
<protein>
    <recommendedName>
        <fullName evidence="3">Zinc finger, CCHC-type</fullName>
    </recommendedName>
</protein>
<proteinExistence type="predicted"/>
<organism evidence="2">
    <name type="scientific">Tanacetum cinerariifolium</name>
    <name type="common">Dalmatian daisy</name>
    <name type="synonym">Chrysanthemum cinerariifolium</name>
    <dbReference type="NCBI Taxonomy" id="118510"/>
    <lineage>
        <taxon>Eukaryota</taxon>
        <taxon>Viridiplantae</taxon>
        <taxon>Streptophyta</taxon>
        <taxon>Embryophyta</taxon>
        <taxon>Tracheophyta</taxon>
        <taxon>Spermatophyta</taxon>
        <taxon>Magnoliopsida</taxon>
        <taxon>eudicotyledons</taxon>
        <taxon>Gunneridae</taxon>
        <taxon>Pentapetalae</taxon>
        <taxon>asterids</taxon>
        <taxon>campanulids</taxon>
        <taxon>Asterales</taxon>
        <taxon>Asteraceae</taxon>
        <taxon>Asteroideae</taxon>
        <taxon>Anthemideae</taxon>
        <taxon>Anthemidinae</taxon>
        <taxon>Tanacetum</taxon>
    </lineage>
</organism>
<feature type="non-terminal residue" evidence="2">
    <location>
        <position position="80"/>
    </location>
</feature>
<evidence type="ECO:0000313" key="2">
    <source>
        <dbReference type="EMBL" id="GFD16935.1"/>
    </source>
</evidence>
<feature type="region of interest" description="Disordered" evidence="1">
    <location>
        <begin position="48"/>
        <end position="80"/>
    </location>
</feature>
<name>A0A699U101_TANCI</name>
<evidence type="ECO:0000256" key="1">
    <source>
        <dbReference type="SAM" id="MobiDB-lite"/>
    </source>
</evidence>
<comment type="caution">
    <text evidence="2">The sequence shown here is derived from an EMBL/GenBank/DDBJ whole genome shotgun (WGS) entry which is preliminary data.</text>
</comment>